<gene>
    <name evidence="10" type="ORF">BTW07_06330</name>
</gene>
<comment type="subcellular location">
    <subcellularLocation>
        <location evidence="8">Cell inner membrane</location>
        <topology evidence="8">Multi-pass membrane protein</topology>
    </subcellularLocation>
    <subcellularLocation>
        <location evidence="1">Cell membrane</location>
        <topology evidence="1">Multi-pass membrane protein</topology>
    </subcellularLocation>
</comment>
<dbReference type="InterPro" id="IPR020846">
    <property type="entry name" value="MFS_dom"/>
</dbReference>
<keyword evidence="4" id="KW-1003">Cell membrane</keyword>
<protein>
    <recommendedName>
        <fullName evidence="8">Bcr/CflA family efflux transporter</fullName>
    </recommendedName>
</protein>
<reference evidence="10 11" key="1">
    <citation type="submission" date="2016-12" db="EMBL/GenBank/DDBJ databases">
        <title>Draft genome sequences of strains Salinicola socius SMB35, Salinicola sp. MH3R3-1 and Chromohalobacter sp. SMB17 from the Verkhnekamsk potash mining region of Russia.</title>
        <authorList>
            <person name="Mavrodi D.V."/>
            <person name="Olsson B.E."/>
            <person name="Korsakova E.S."/>
            <person name="Pyankova A."/>
            <person name="Mavrodi O.V."/>
            <person name="Plotnikova E.G."/>
        </authorList>
    </citation>
    <scope>NUCLEOTIDE SEQUENCE [LARGE SCALE GENOMIC DNA]</scope>
    <source>
        <strain evidence="10 11">SMB35</strain>
    </source>
</reference>
<feature type="transmembrane region" description="Helical" evidence="8">
    <location>
        <begin position="367"/>
        <end position="387"/>
    </location>
</feature>
<feature type="transmembrane region" description="Helical" evidence="8">
    <location>
        <begin position="342"/>
        <end position="361"/>
    </location>
</feature>
<feature type="transmembrane region" description="Helical" evidence="8">
    <location>
        <begin position="133"/>
        <end position="157"/>
    </location>
</feature>
<dbReference type="STRING" id="404433.BTW07_06330"/>
<name>A0A1Q8SUA3_9GAMM</name>
<dbReference type="PROSITE" id="PS50850">
    <property type="entry name" value="MFS"/>
    <property type="match status" value="1"/>
</dbReference>
<organism evidence="10 11">
    <name type="scientific">Salinicola socius</name>
    <dbReference type="NCBI Taxonomy" id="404433"/>
    <lineage>
        <taxon>Bacteria</taxon>
        <taxon>Pseudomonadati</taxon>
        <taxon>Pseudomonadota</taxon>
        <taxon>Gammaproteobacteria</taxon>
        <taxon>Oceanospirillales</taxon>
        <taxon>Halomonadaceae</taxon>
        <taxon>Salinicola</taxon>
    </lineage>
</organism>
<evidence type="ECO:0000256" key="2">
    <source>
        <dbReference type="ARBA" id="ARBA00006236"/>
    </source>
</evidence>
<feature type="transmembrane region" description="Helical" evidence="8">
    <location>
        <begin position="304"/>
        <end position="321"/>
    </location>
</feature>
<dbReference type="CDD" id="cd17320">
    <property type="entry name" value="MFS_MdfA_MDR_like"/>
    <property type="match status" value="1"/>
</dbReference>
<evidence type="ECO:0000313" key="10">
    <source>
        <dbReference type="EMBL" id="OLO05014.1"/>
    </source>
</evidence>
<feature type="transmembrane region" description="Helical" evidence="8">
    <location>
        <begin position="75"/>
        <end position="93"/>
    </location>
</feature>
<evidence type="ECO:0000256" key="7">
    <source>
        <dbReference type="ARBA" id="ARBA00023136"/>
    </source>
</evidence>
<feature type="transmembrane region" description="Helical" evidence="8">
    <location>
        <begin position="205"/>
        <end position="235"/>
    </location>
</feature>
<keyword evidence="3 8" id="KW-0813">Transport</keyword>
<evidence type="ECO:0000256" key="8">
    <source>
        <dbReference type="RuleBase" id="RU365088"/>
    </source>
</evidence>
<feature type="transmembrane region" description="Helical" evidence="8">
    <location>
        <begin position="278"/>
        <end position="298"/>
    </location>
</feature>
<feature type="transmembrane region" description="Helical" evidence="8">
    <location>
        <begin position="99"/>
        <end position="121"/>
    </location>
</feature>
<evidence type="ECO:0000259" key="9">
    <source>
        <dbReference type="PROSITE" id="PS50850"/>
    </source>
</evidence>
<dbReference type="InterPro" id="IPR036259">
    <property type="entry name" value="MFS_trans_sf"/>
</dbReference>
<feature type="transmembrane region" description="Helical" evidence="8">
    <location>
        <begin position="247"/>
        <end position="266"/>
    </location>
</feature>
<dbReference type="InterPro" id="IPR011701">
    <property type="entry name" value="MFS"/>
</dbReference>
<dbReference type="NCBIfam" id="TIGR00710">
    <property type="entry name" value="efflux_Bcr_CflA"/>
    <property type="match status" value="1"/>
</dbReference>
<comment type="similarity">
    <text evidence="2 8">Belongs to the major facilitator superfamily. Bcr/CmlA family.</text>
</comment>
<dbReference type="AlphaFoldDB" id="A0A1Q8SUA3"/>
<dbReference type="SUPFAM" id="SSF103473">
    <property type="entry name" value="MFS general substrate transporter"/>
    <property type="match status" value="1"/>
</dbReference>
<evidence type="ECO:0000256" key="6">
    <source>
        <dbReference type="ARBA" id="ARBA00022989"/>
    </source>
</evidence>
<feature type="transmembrane region" description="Helical" evidence="8">
    <location>
        <begin position="163"/>
        <end position="184"/>
    </location>
</feature>
<dbReference type="OrthoDB" id="9814303at2"/>
<accession>A0A1Q8SUA3</accession>
<evidence type="ECO:0000256" key="1">
    <source>
        <dbReference type="ARBA" id="ARBA00004651"/>
    </source>
</evidence>
<evidence type="ECO:0000256" key="4">
    <source>
        <dbReference type="ARBA" id="ARBA00022475"/>
    </source>
</evidence>
<keyword evidence="6 8" id="KW-1133">Transmembrane helix</keyword>
<evidence type="ECO:0000313" key="11">
    <source>
        <dbReference type="Proteomes" id="UP000186878"/>
    </source>
</evidence>
<dbReference type="Proteomes" id="UP000186878">
    <property type="component" value="Unassembled WGS sequence"/>
</dbReference>
<evidence type="ECO:0000256" key="3">
    <source>
        <dbReference type="ARBA" id="ARBA00022448"/>
    </source>
</evidence>
<keyword evidence="11" id="KW-1185">Reference proteome</keyword>
<keyword evidence="5 8" id="KW-0812">Transmembrane</keyword>
<proteinExistence type="inferred from homology"/>
<evidence type="ECO:0000256" key="5">
    <source>
        <dbReference type="ARBA" id="ARBA00022692"/>
    </source>
</evidence>
<dbReference type="GO" id="GO:0042910">
    <property type="term" value="F:xenobiotic transmembrane transporter activity"/>
    <property type="evidence" value="ECO:0007669"/>
    <property type="project" value="InterPro"/>
</dbReference>
<dbReference type="Gene3D" id="1.20.1720.10">
    <property type="entry name" value="Multidrug resistance protein D"/>
    <property type="match status" value="1"/>
</dbReference>
<dbReference type="GO" id="GO:1990961">
    <property type="term" value="P:xenobiotic detoxification by transmembrane export across the plasma membrane"/>
    <property type="evidence" value="ECO:0007669"/>
    <property type="project" value="InterPro"/>
</dbReference>
<sequence>MSRSYSFALPLVLAVTMALGPLSIDAYLPAFPAMAEAMGVGIGEVARSLSIYIFGLAIGQLVGGPLSDRIGRPRVMYAGLAIFIAASLGITQVDDLNLLLMLRGLQAFGGGWIMVLVPALVRDQVRGRDAAKLFSMIGLIMVVAPGLAPSLGSALLAMGDWHAIFWFLALYALGVIPLQARVVLRHARPIDVTHHHDSLLTRYRFVLATRAALPFIALQAFAFSVMMLFITHASFIYQAHFGQSESAFSLMFGANILIMLLVNLTNRAVLNRFTSRQILITCLCAQFLGILMLALATWLEVSVWLFLPAMMLTIGAQGAVAPNNQACFMEYFERHGGTAASLLGASQFGIAGTLSALSTLLPETLGWVIASMFVCSLVCVIVIVGALRPRRVR</sequence>
<dbReference type="EMBL" id="MSDO01000006">
    <property type="protein sequence ID" value="OLO05014.1"/>
    <property type="molecule type" value="Genomic_DNA"/>
</dbReference>
<dbReference type="PANTHER" id="PTHR23502:SF132">
    <property type="entry name" value="POLYAMINE TRANSPORTER 2-RELATED"/>
    <property type="match status" value="1"/>
</dbReference>
<dbReference type="RefSeq" id="WP_075569334.1">
    <property type="nucleotide sequence ID" value="NZ_MSDO01000006.1"/>
</dbReference>
<comment type="caution">
    <text evidence="10">The sequence shown here is derived from an EMBL/GenBank/DDBJ whole genome shotgun (WGS) entry which is preliminary data.</text>
</comment>
<keyword evidence="8" id="KW-0997">Cell inner membrane</keyword>
<feature type="domain" description="Major facilitator superfamily (MFS) profile" evidence="9">
    <location>
        <begin position="9"/>
        <end position="388"/>
    </location>
</feature>
<comment type="caution">
    <text evidence="8">Lacks conserved residue(s) required for the propagation of feature annotation.</text>
</comment>
<dbReference type="Pfam" id="PF07690">
    <property type="entry name" value="MFS_1"/>
    <property type="match status" value="1"/>
</dbReference>
<keyword evidence="7 8" id="KW-0472">Membrane</keyword>
<dbReference type="PANTHER" id="PTHR23502">
    <property type="entry name" value="MAJOR FACILITATOR SUPERFAMILY"/>
    <property type="match status" value="1"/>
</dbReference>
<feature type="transmembrane region" description="Helical" evidence="8">
    <location>
        <begin position="45"/>
        <end position="63"/>
    </location>
</feature>
<dbReference type="GO" id="GO:0005886">
    <property type="term" value="C:plasma membrane"/>
    <property type="evidence" value="ECO:0007669"/>
    <property type="project" value="UniProtKB-SubCell"/>
</dbReference>
<dbReference type="InterPro" id="IPR004812">
    <property type="entry name" value="Efflux_drug-R_Bcr/CmlA"/>
</dbReference>